<evidence type="ECO:0000313" key="3">
    <source>
        <dbReference type="Proteomes" id="UP000218238"/>
    </source>
</evidence>
<dbReference type="InterPro" id="IPR029063">
    <property type="entry name" value="SAM-dependent_MTases_sf"/>
</dbReference>
<protein>
    <submittedName>
        <fullName evidence="2">SAM-dependent methyltransferase</fullName>
    </submittedName>
</protein>
<proteinExistence type="predicted"/>
<dbReference type="SUPFAM" id="SSF53335">
    <property type="entry name" value="S-adenosyl-L-methionine-dependent methyltransferases"/>
    <property type="match status" value="1"/>
</dbReference>
<evidence type="ECO:0000259" key="1">
    <source>
        <dbReference type="Pfam" id="PF08241"/>
    </source>
</evidence>
<sequence length="228" mass="26161">MNCNCCGSSKIHHQNVLWQELIDEWRISQYEVDYINRQQGFHCQDCYSNMRSMVLAMSIMKCFGFTGIFKDFINEEKIQNLEILEINTAGSLTQFLSKLPGHQLKTYPEIDMMNTKFVDMSFDLVIHSDVLEHIQHPVKALSECHRILKPGGYCAFTIPIIVDRLTTSRVGMPPSYHGLGDNLPDFLVYTEYGCDAWKDVIQSGFQECRLFSIEYPTAQALVAVKSLK</sequence>
<name>A0A2A2TIV2_9CYAN</name>
<evidence type="ECO:0000313" key="2">
    <source>
        <dbReference type="EMBL" id="PAX54328.1"/>
    </source>
</evidence>
<keyword evidence="3" id="KW-1185">Reference proteome</keyword>
<dbReference type="EMBL" id="NTFS01000116">
    <property type="protein sequence ID" value="PAX54328.1"/>
    <property type="molecule type" value="Genomic_DNA"/>
</dbReference>
<keyword evidence="2" id="KW-0808">Transferase</keyword>
<dbReference type="CDD" id="cd02440">
    <property type="entry name" value="AdoMet_MTases"/>
    <property type="match status" value="1"/>
</dbReference>
<dbReference type="Gene3D" id="3.40.50.150">
    <property type="entry name" value="Vaccinia Virus protein VP39"/>
    <property type="match status" value="1"/>
</dbReference>
<reference evidence="2 3" key="1">
    <citation type="submission" date="2017-08" db="EMBL/GenBank/DDBJ databases">
        <title>Draft genome sequence of filamentous cyanobacterium Calothrix elsteri CCALA 953.</title>
        <authorList>
            <person name="Gagunashvili A.N."/>
            <person name="Elster J."/>
            <person name="Andresson O.S."/>
        </authorList>
    </citation>
    <scope>NUCLEOTIDE SEQUENCE [LARGE SCALE GENOMIC DNA]</scope>
    <source>
        <strain evidence="2 3">CCALA 953</strain>
    </source>
</reference>
<dbReference type="GO" id="GO:0008757">
    <property type="term" value="F:S-adenosylmethionine-dependent methyltransferase activity"/>
    <property type="evidence" value="ECO:0007669"/>
    <property type="project" value="InterPro"/>
</dbReference>
<feature type="domain" description="Methyltransferase type 11" evidence="1">
    <location>
        <begin position="100"/>
        <end position="156"/>
    </location>
</feature>
<dbReference type="RefSeq" id="WP_095721995.1">
    <property type="nucleotide sequence ID" value="NZ_NTFS01000116.1"/>
</dbReference>
<dbReference type="Pfam" id="PF08241">
    <property type="entry name" value="Methyltransf_11"/>
    <property type="match status" value="1"/>
</dbReference>
<gene>
    <name evidence="2" type="ORF">CK510_12385</name>
</gene>
<accession>A0A2A2TIV2</accession>
<keyword evidence="2" id="KW-0489">Methyltransferase</keyword>
<dbReference type="Proteomes" id="UP000218238">
    <property type="component" value="Unassembled WGS sequence"/>
</dbReference>
<dbReference type="OrthoDB" id="9791837at2"/>
<organism evidence="2 3">
    <name type="scientific">Brunnivagina elsteri CCALA 953</name>
    <dbReference type="NCBI Taxonomy" id="987040"/>
    <lineage>
        <taxon>Bacteria</taxon>
        <taxon>Bacillati</taxon>
        <taxon>Cyanobacteriota</taxon>
        <taxon>Cyanophyceae</taxon>
        <taxon>Nostocales</taxon>
        <taxon>Calotrichaceae</taxon>
        <taxon>Brunnivagina</taxon>
    </lineage>
</organism>
<dbReference type="InterPro" id="IPR013216">
    <property type="entry name" value="Methyltransf_11"/>
</dbReference>
<dbReference type="AlphaFoldDB" id="A0A2A2TIV2"/>
<comment type="caution">
    <text evidence="2">The sequence shown here is derived from an EMBL/GenBank/DDBJ whole genome shotgun (WGS) entry which is preliminary data.</text>
</comment>
<dbReference type="GO" id="GO:0032259">
    <property type="term" value="P:methylation"/>
    <property type="evidence" value="ECO:0007669"/>
    <property type="project" value="UniProtKB-KW"/>
</dbReference>